<proteinExistence type="predicted"/>
<feature type="compositionally biased region" description="Basic and acidic residues" evidence="1">
    <location>
        <begin position="149"/>
        <end position="161"/>
    </location>
</feature>
<comment type="caution">
    <text evidence="2">The sequence shown here is derived from an EMBL/GenBank/DDBJ whole genome shotgun (WGS) entry which is preliminary data.</text>
</comment>
<evidence type="ECO:0000256" key="1">
    <source>
        <dbReference type="SAM" id="MobiDB-lite"/>
    </source>
</evidence>
<name>A0ABQ7DCR2_BRACR</name>
<dbReference type="PANTHER" id="PTHR33356:SF16">
    <property type="entry name" value="G PATCH DOMAIN PROTEIN"/>
    <property type="match status" value="1"/>
</dbReference>
<feature type="region of interest" description="Disordered" evidence="1">
    <location>
        <begin position="389"/>
        <end position="427"/>
    </location>
</feature>
<feature type="compositionally biased region" description="Low complexity" evidence="1">
    <location>
        <begin position="12"/>
        <end position="30"/>
    </location>
</feature>
<dbReference type="PANTHER" id="PTHR33356">
    <property type="entry name" value="TIP41-LIKE PROTEIN"/>
    <property type="match status" value="1"/>
</dbReference>
<dbReference type="EMBL" id="QGKV02000759">
    <property type="protein sequence ID" value="KAF3569432.1"/>
    <property type="molecule type" value="Genomic_DNA"/>
</dbReference>
<keyword evidence="3" id="KW-1185">Reference proteome</keyword>
<sequence>MESTELQDIDYFSSFSDHTSPTFFTPTTSSLRSDSVSEDPDSPKPQNEEEDEYVEELTRQMANYMLQDDEKHQKSCSGGGGSGSPQSTLWSPFASGYSSPIGPSREPSPPLTPVTAMETQPVMIPFQSKQALIDDQIRSIQANFHKIKKEKDKQRTDDVLGHKARSYHQQQRPRSGVKAVFVDGSGSKTGAGGTGVFLPRSHGTVSCSGGGGSGSPQSTLWSPFASGYSSPIGPSREPSPPLTPVTAMETQPVMIPFQSKQALIDDQIRSIQANFHKIKKEKDKQRTDDVLGHKARSYHQQQRPRSGVKAVFVDGSGSKTGAGGTGVFLPRSHGTVVETRKKSGCSTVIIPARVVEALKVHFEKLGVPSTFSFDIPPFHDALLVSMKNKNNKSSSSTRGQSGPLYMAETSAETHQEPPADLPHEWTY</sequence>
<gene>
    <name evidence="2" type="ORF">DY000_02017896</name>
</gene>
<protein>
    <submittedName>
        <fullName evidence="2">Uncharacterized protein</fullName>
    </submittedName>
</protein>
<feature type="region of interest" description="Disordered" evidence="1">
    <location>
        <begin position="1"/>
        <end position="115"/>
    </location>
</feature>
<dbReference type="Proteomes" id="UP000266723">
    <property type="component" value="Unassembled WGS sequence"/>
</dbReference>
<organism evidence="2 3">
    <name type="scientific">Brassica cretica</name>
    <name type="common">Mustard</name>
    <dbReference type="NCBI Taxonomy" id="69181"/>
    <lineage>
        <taxon>Eukaryota</taxon>
        <taxon>Viridiplantae</taxon>
        <taxon>Streptophyta</taxon>
        <taxon>Embryophyta</taxon>
        <taxon>Tracheophyta</taxon>
        <taxon>Spermatophyta</taxon>
        <taxon>Magnoliopsida</taxon>
        <taxon>eudicotyledons</taxon>
        <taxon>Gunneridae</taxon>
        <taxon>Pentapetalae</taxon>
        <taxon>rosids</taxon>
        <taxon>malvids</taxon>
        <taxon>Brassicales</taxon>
        <taxon>Brassicaceae</taxon>
        <taxon>Brassiceae</taxon>
        <taxon>Brassica</taxon>
    </lineage>
</organism>
<feature type="region of interest" description="Disordered" evidence="1">
    <location>
        <begin position="145"/>
        <end position="177"/>
    </location>
</feature>
<evidence type="ECO:0000313" key="2">
    <source>
        <dbReference type="EMBL" id="KAF3569432.1"/>
    </source>
</evidence>
<accession>A0ABQ7DCR2</accession>
<feature type="compositionally biased region" description="Basic and acidic residues" evidence="1">
    <location>
        <begin position="411"/>
        <end position="427"/>
    </location>
</feature>
<reference evidence="2 3" key="1">
    <citation type="journal article" date="2020" name="BMC Genomics">
        <title>Intraspecific diversification of the crop wild relative Brassica cretica Lam. using demographic model selection.</title>
        <authorList>
            <person name="Kioukis A."/>
            <person name="Michalopoulou V.A."/>
            <person name="Briers L."/>
            <person name="Pirintsos S."/>
            <person name="Studholme D.J."/>
            <person name="Pavlidis P."/>
            <person name="Sarris P.F."/>
        </authorList>
    </citation>
    <scope>NUCLEOTIDE SEQUENCE [LARGE SCALE GENOMIC DNA]</scope>
    <source>
        <strain evidence="3">cv. PFS-1207/04</strain>
    </source>
</reference>
<evidence type="ECO:0000313" key="3">
    <source>
        <dbReference type="Proteomes" id="UP000266723"/>
    </source>
</evidence>